<dbReference type="CDD" id="cd00093">
    <property type="entry name" value="HTH_XRE"/>
    <property type="match status" value="1"/>
</dbReference>
<gene>
    <name evidence="1" type="ORF">QWZ03_06410</name>
</gene>
<accession>A0ABT8B3V2</accession>
<dbReference type="EMBL" id="JAUFPU010000004">
    <property type="protein sequence ID" value="MDN3576395.1"/>
    <property type="molecule type" value="Genomic_DNA"/>
</dbReference>
<dbReference type="RefSeq" id="WP_290331956.1">
    <property type="nucleotide sequence ID" value="NZ_JAUFPU010000004.1"/>
</dbReference>
<reference evidence="1" key="1">
    <citation type="journal article" date="2014" name="Int. J. Syst. Evol. Microbiol.">
        <title>Complete genome of a new Firmicutes species belonging to the dominant human colonic microbiota ('Ruminococcus bicirculans') reveals two chromosomes and a selective capacity to utilize plant glucans.</title>
        <authorList>
            <consortium name="NISC Comparative Sequencing Program"/>
            <person name="Wegmann U."/>
            <person name="Louis P."/>
            <person name="Goesmann A."/>
            <person name="Henrissat B."/>
            <person name="Duncan S.H."/>
            <person name="Flint H.J."/>
        </authorList>
    </citation>
    <scope>NUCLEOTIDE SEQUENCE</scope>
    <source>
        <strain evidence="1">CECT 7703</strain>
    </source>
</reference>
<evidence type="ECO:0000313" key="2">
    <source>
        <dbReference type="Proteomes" id="UP001180081"/>
    </source>
</evidence>
<sequence length="420" mass="47639">MPEPLKSPLQDAPLLREAKAMVVARRPWLTKDLLSLEAGKVVITGLYHLMWSSTHANSAKKRLDKAATYDPRQVCHLPHRLGSSDFSTEVEVLGRALLSLPESRRNLGMSAKQFLSQHERNDVHGSCFVPLPGMAPPDLAKSAYAYLFDKAAPAAPVDGDTVAALAWLGLSFLGLARMTLCRFCPRWAFPGTGVCPAHSQAVVTDGTASEKAARFRFARQVGEHYNYYQRDIPKFVPISNENVCAYISRLLWSTVLPDEERTARAIKAQIRRSVLLQDWVGGDFSNLKSQHLYIRLRQTIDPFEYRPRVWRWKLQRLRLWLTYADMVQCQPRKKSRRTRDRIRTASELESLGYTQSEIAKELGITPAAVSLWLKRSGHSTFEALLRSVNEEQLQYTLRSVQAFEAKLLAGYRPNFSGVRR</sequence>
<keyword evidence="2" id="KW-1185">Reference proteome</keyword>
<reference evidence="1" key="2">
    <citation type="submission" date="2023-06" db="EMBL/GenBank/DDBJ databases">
        <authorList>
            <person name="Lucena T."/>
            <person name="Sun Q."/>
        </authorList>
    </citation>
    <scope>NUCLEOTIDE SEQUENCE</scope>
    <source>
        <strain evidence="1">CECT 7703</strain>
    </source>
</reference>
<dbReference type="InterPro" id="IPR001387">
    <property type="entry name" value="Cro/C1-type_HTH"/>
</dbReference>
<proteinExistence type="predicted"/>
<dbReference type="Proteomes" id="UP001180081">
    <property type="component" value="Unassembled WGS sequence"/>
</dbReference>
<organism evidence="1 2">
    <name type="scientific">Chitinimonas viridis</name>
    <dbReference type="NCBI Taxonomy" id="664880"/>
    <lineage>
        <taxon>Bacteria</taxon>
        <taxon>Pseudomonadati</taxon>
        <taxon>Pseudomonadota</taxon>
        <taxon>Betaproteobacteria</taxon>
        <taxon>Neisseriales</taxon>
        <taxon>Chitinibacteraceae</taxon>
        <taxon>Chitinimonas</taxon>
    </lineage>
</organism>
<evidence type="ECO:0000313" key="1">
    <source>
        <dbReference type="EMBL" id="MDN3576395.1"/>
    </source>
</evidence>
<name>A0ABT8B3V2_9NEIS</name>
<protein>
    <submittedName>
        <fullName evidence="1">Helix-turn-helix domain-containing protein</fullName>
    </submittedName>
</protein>
<comment type="caution">
    <text evidence="1">The sequence shown here is derived from an EMBL/GenBank/DDBJ whole genome shotgun (WGS) entry which is preliminary data.</text>
</comment>